<evidence type="ECO:0000313" key="1">
    <source>
        <dbReference type="EMBL" id="KAI8545515.1"/>
    </source>
</evidence>
<gene>
    <name evidence="1" type="ORF">RHMOL_Rhmol07G0045600</name>
</gene>
<keyword evidence="2" id="KW-1185">Reference proteome</keyword>
<dbReference type="EMBL" id="CM046394">
    <property type="protein sequence ID" value="KAI8545515.1"/>
    <property type="molecule type" value="Genomic_DNA"/>
</dbReference>
<evidence type="ECO:0000313" key="2">
    <source>
        <dbReference type="Proteomes" id="UP001062846"/>
    </source>
</evidence>
<comment type="caution">
    <text evidence="1">The sequence shown here is derived from an EMBL/GenBank/DDBJ whole genome shotgun (WGS) entry which is preliminary data.</text>
</comment>
<proteinExistence type="predicted"/>
<dbReference type="Proteomes" id="UP001062846">
    <property type="component" value="Chromosome 7"/>
</dbReference>
<accession>A0ACC0MX93</accession>
<protein>
    <submittedName>
        <fullName evidence="1">Uncharacterized protein</fullName>
    </submittedName>
</protein>
<organism evidence="1 2">
    <name type="scientific">Rhododendron molle</name>
    <name type="common">Chinese azalea</name>
    <name type="synonym">Azalea mollis</name>
    <dbReference type="NCBI Taxonomy" id="49168"/>
    <lineage>
        <taxon>Eukaryota</taxon>
        <taxon>Viridiplantae</taxon>
        <taxon>Streptophyta</taxon>
        <taxon>Embryophyta</taxon>
        <taxon>Tracheophyta</taxon>
        <taxon>Spermatophyta</taxon>
        <taxon>Magnoliopsida</taxon>
        <taxon>eudicotyledons</taxon>
        <taxon>Gunneridae</taxon>
        <taxon>Pentapetalae</taxon>
        <taxon>asterids</taxon>
        <taxon>Ericales</taxon>
        <taxon>Ericaceae</taxon>
        <taxon>Ericoideae</taxon>
        <taxon>Rhodoreae</taxon>
        <taxon>Rhododendron</taxon>
    </lineage>
</organism>
<reference evidence="1" key="1">
    <citation type="submission" date="2022-02" db="EMBL/GenBank/DDBJ databases">
        <title>Plant Genome Project.</title>
        <authorList>
            <person name="Zhang R.-G."/>
        </authorList>
    </citation>
    <scope>NUCLEOTIDE SEQUENCE</scope>
    <source>
        <strain evidence="1">AT1</strain>
    </source>
</reference>
<sequence length="523" mass="60062">MLHHSTIISQSPFEHHRASLCSNLSHSLSFPSGFGSSSTFLPRVRRKVHISDKEYPIVRCSVSQVGKSKIGWSGLYKRISFMQDTEMGAERVLNQHEKEGKRVYEWMNNRAQKYSTSTTDAAIQLGLIAKVRGVVDAEEYFLKLPDTFKDERTHGALLNAYVQAKSREKAESLIEKMKAEGHVMHSQPFNLMMSLYVNLEEYDKVDLVASEMRQKNICLDIYSYNIWLSSCGAQGSVEKMEQVFETMMENNIRADWSTFSTMAAIYIKLGHLEKAETCIKKGESRIKGWDKVAYHYVISLYSSLGKREEVYRVWKVYKLLFPRIPNLGYYTMISSLVRLGDIEGAEQLYEEWQVVKSNNEPRIVNVLMSYYVRNGLLEKAEALFDQMIELGGKPNSKTWETLAERYIRENRVFDALSCLKEALLVDGSKKKWKPRAHTVFSILKICEQNEDTESKDVLMGLLRQVGCFEDEAYMTYLSSTSDEERRMEKGSTHDEVDEDKNGHVSGKLINELLSNSLIDFSLA</sequence>
<name>A0ACC0MX93_RHOML</name>